<organism evidence="8 9">
    <name type="scientific">Dyadobacter flavalbus</name>
    <dbReference type="NCBI Taxonomy" id="2579942"/>
    <lineage>
        <taxon>Bacteria</taxon>
        <taxon>Pseudomonadati</taxon>
        <taxon>Bacteroidota</taxon>
        <taxon>Cytophagia</taxon>
        <taxon>Cytophagales</taxon>
        <taxon>Spirosomataceae</taxon>
        <taxon>Dyadobacter</taxon>
    </lineage>
</organism>
<dbReference type="SUPFAM" id="SSF48452">
    <property type="entry name" value="TPR-like"/>
    <property type="match status" value="1"/>
</dbReference>
<dbReference type="RefSeq" id="WP_139010533.1">
    <property type="nucleotide sequence ID" value="NZ_VBSN01000016.1"/>
</dbReference>
<reference evidence="8 9" key="1">
    <citation type="submission" date="2019-05" db="EMBL/GenBank/DDBJ databases">
        <authorList>
            <person name="Qu J.-H."/>
        </authorList>
    </citation>
    <scope>NUCLEOTIDE SEQUENCE [LARGE SCALE GENOMIC DNA]</scope>
    <source>
        <strain evidence="8 9">NS28</strain>
    </source>
</reference>
<evidence type="ECO:0000256" key="5">
    <source>
        <dbReference type="ARBA" id="ARBA00023237"/>
    </source>
</evidence>
<dbReference type="InterPro" id="IPR012944">
    <property type="entry name" value="SusD_RagB_dom"/>
</dbReference>
<sequence length="528" mass="60018">MKIIYRVICLTFSFFLTISCGDKFLDVSPTDKLSDMTFWKTEKDAEMALAGIYNKWEEHTNILWWDLMTDNGFSQYAWDNVQVLGNGQANASNFGKDYFNYTLIRKYNQFIEKVPQIEMDAQKKERFLAEARFLRAYDYFRKVQFYGDVPLVTEVIENPEDAKIGKTPKAEVVSFILSELDAVSKILPAENMRQSGGHVTSGAALALKARLELYEGKYADAMADSKKVMDMAKNGVYRLYPDYFGLFQVENESNNMESVLEIQYIKDTYANNIWQHILPSKEGGWSSISAVQSIVDAYEMKDGKTITESALYNPDKPFENRDPRLGMTILYSGAKYNGRFYNTLDLSSPDFYQSASAPKSGYNVLKYTTIVPEALLNNGDANVMVIRLAEVLLTYAEAAIESGQITADVYDAMDMIRLRAKMPAVDRTVYNTQAKLRELVRRERRVELAFEGLRYWDIKRWDIGAQALNGPVYGSRLGTMNNATGVVTWNGAKIKVEDRVFVANRKYLLPIPQAELDANPAIEQNAGY</sequence>
<evidence type="ECO:0000256" key="3">
    <source>
        <dbReference type="ARBA" id="ARBA00022729"/>
    </source>
</evidence>
<dbReference type="PROSITE" id="PS51257">
    <property type="entry name" value="PROKAR_LIPOPROTEIN"/>
    <property type="match status" value="1"/>
</dbReference>
<dbReference type="Pfam" id="PF07980">
    <property type="entry name" value="SusD_RagB"/>
    <property type="match status" value="1"/>
</dbReference>
<dbReference type="AlphaFoldDB" id="A0A5M8R5G2"/>
<comment type="caution">
    <text evidence="8">The sequence shown here is derived from an EMBL/GenBank/DDBJ whole genome shotgun (WGS) entry which is preliminary data.</text>
</comment>
<comment type="similarity">
    <text evidence="2">Belongs to the SusD family.</text>
</comment>
<protein>
    <submittedName>
        <fullName evidence="8">RagB/SusD family nutrient uptake outer membrane protein</fullName>
    </submittedName>
</protein>
<accession>A0A5M8R5G2</accession>
<keyword evidence="4" id="KW-0472">Membrane</keyword>
<gene>
    <name evidence="8" type="ORF">FEM33_02455</name>
</gene>
<dbReference type="EMBL" id="VBSN01000016">
    <property type="protein sequence ID" value="KAA6441392.1"/>
    <property type="molecule type" value="Genomic_DNA"/>
</dbReference>
<proteinExistence type="inferred from homology"/>
<name>A0A5M8R5G2_9BACT</name>
<feature type="domain" description="SusD-like N-terminal" evidence="7">
    <location>
        <begin position="23"/>
        <end position="213"/>
    </location>
</feature>
<dbReference type="GO" id="GO:0009279">
    <property type="term" value="C:cell outer membrane"/>
    <property type="evidence" value="ECO:0007669"/>
    <property type="project" value="UniProtKB-SubCell"/>
</dbReference>
<evidence type="ECO:0000259" key="7">
    <source>
        <dbReference type="Pfam" id="PF14322"/>
    </source>
</evidence>
<evidence type="ECO:0000313" key="8">
    <source>
        <dbReference type="EMBL" id="KAA6441392.1"/>
    </source>
</evidence>
<comment type="subcellular location">
    <subcellularLocation>
        <location evidence="1">Cell outer membrane</location>
    </subcellularLocation>
</comment>
<feature type="domain" description="RagB/SusD" evidence="6">
    <location>
        <begin position="269"/>
        <end position="528"/>
    </location>
</feature>
<dbReference type="Gene3D" id="1.25.40.390">
    <property type="match status" value="1"/>
</dbReference>
<keyword evidence="3" id="KW-0732">Signal</keyword>
<dbReference type="OrthoDB" id="621018at2"/>
<dbReference type="Proteomes" id="UP000323994">
    <property type="component" value="Unassembled WGS sequence"/>
</dbReference>
<keyword evidence="5" id="KW-0998">Cell outer membrane</keyword>
<evidence type="ECO:0000256" key="4">
    <source>
        <dbReference type="ARBA" id="ARBA00023136"/>
    </source>
</evidence>
<dbReference type="InterPro" id="IPR011990">
    <property type="entry name" value="TPR-like_helical_dom_sf"/>
</dbReference>
<dbReference type="Pfam" id="PF14322">
    <property type="entry name" value="SusD-like_3"/>
    <property type="match status" value="1"/>
</dbReference>
<keyword evidence="9" id="KW-1185">Reference proteome</keyword>
<evidence type="ECO:0000259" key="6">
    <source>
        <dbReference type="Pfam" id="PF07980"/>
    </source>
</evidence>
<dbReference type="InterPro" id="IPR033985">
    <property type="entry name" value="SusD-like_N"/>
</dbReference>
<evidence type="ECO:0000313" key="9">
    <source>
        <dbReference type="Proteomes" id="UP000323994"/>
    </source>
</evidence>
<evidence type="ECO:0000256" key="2">
    <source>
        <dbReference type="ARBA" id="ARBA00006275"/>
    </source>
</evidence>
<evidence type="ECO:0000256" key="1">
    <source>
        <dbReference type="ARBA" id="ARBA00004442"/>
    </source>
</evidence>